<dbReference type="PROSITE" id="PS50072">
    <property type="entry name" value="CSA_PPIASE_2"/>
    <property type="match status" value="1"/>
</dbReference>
<accession>A0A6B8VWS9</accession>
<feature type="compositionally biased region" description="Low complexity" evidence="2">
    <location>
        <begin position="64"/>
        <end position="74"/>
    </location>
</feature>
<evidence type="ECO:0000256" key="3">
    <source>
        <dbReference type="SAM" id="Phobius"/>
    </source>
</evidence>
<dbReference type="RefSeq" id="WP_156231026.1">
    <property type="nucleotide sequence ID" value="NZ_CP046455.1"/>
</dbReference>
<dbReference type="KEGG" id="cok:COCCU_08030"/>
<dbReference type="InterPro" id="IPR002130">
    <property type="entry name" value="Cyclophilin-type_PPIase_dom"/>
</dbReference>
<evidence type="ECO:0000256" key="1">
    <source>
        <dbReference type="ARBA" id="ARBA00002388"/>
    </source>
</evidence>
<keyword evidence="6" id="KW-1185">Reference proteome</keyword>
<dbReference type="Proteomes" id="UP000424462">
    <property type="component" value="Chromosome"/>
</dbReference>
<feature type="region of interest" description="Disordered" evidence="2">
    <location>
        <begin position="1"/>
        <end position="28"/>
    </location>
</feature>
<keyword evidence="3" id="KW-0812">Transmembrane</keyword>
<dbReference type="InterPro" id="IPR029000">
    <property type="entry name" value="Cyclophilin-like_dom_sf"/>
</dbReference>
<dbReference type="PANTHER" id="PTHR45625:SF3">
    <property type="entry name" value="PEPTIDYL-PROLYL CIS-TRANS ISOMERASE B-RELATED"/>
    <property type="match status" value="1"/>
</dbReference>
<dbReference type="Pfam" id="PF00160">
    <property type="entry name" value="Pro_isomerase"/>
    <property type="match status" value="1"/>
</dbReference>
<evidence type="ECO:0000256" key="2">
    <source>
        <dbReference type="SAM" id="MobiDB-lite"/>
    </source>
</evidence>
<feature type="domain" description="PPIase cyclophilin-type" evidence="4">
    <location>
        <begin position="129"/>
        <end position="281"/>
    </location>
</feature>
<proteinExistence type="predicted"/>
<organism evidence="5 6">
    <name type="scientific">Corynebacterium occultum</name>
    <dbReference type="NCBI Taxonomy" id="2675219"/>
    <lineage>
        <taxon>Bacteria</taxon>
        <taxon>Bacillati</taxon>
        <taxon>Actinomycetota</taxon>
        <taxon>Actinomycetes</taxon>
        <taxon>Mycobacteriales</taxon>
        <taxon>Corynebacteriaceae</taxon>
        <taxon>Corynebacterium</taxon>
    </lineage>
</organism>
<evidence type="ECO:0000313" key="5">
    <source>
        <dbReference type="EMBL" id="QGU07539.1"/>
    </source>
</evidence>
<dbReference type="EMBL" id="CP046455">
    <property type="protein sequence ID" value="QGU07539.1"/>
    <property type="molecule type" value="Genomic_DNA"/>
</dbReference>
<dbReference type="CDD" id="cd00317">
    <property type="entry name" value="cyclophilin"/>
    <property type="match status" value="1"/>
</dbReference>
<keyword evidence="3" id="KW-0472">Membrane</keyword>
<reference evidence="5 6" key="1">
    <citation type="submission" date="2019-11" db="EMBL/GenBank/DDBJ databases">
        <title>Complete genome sequence of Corynebacterium kalinowskii 1959, a novel Corynebacterium species isolated from soil of a small paddock in Vilsendorf, Germany.</title>
        <authorList>
            <person name="Schaffert L."/>
            <person name="Ruwe M."/>
            <person name="Milse J."/>
            <person name="Hanuschka K."/>
            <person name="Ortseifen V."/>
            <person name="Droste J."/>
            <person name="Brandt D."/>
            <person name="Schlueter L."/>
            <person name="Kutter Y."/>
            <person name="Vinke S."/>
            <person name="Viehoefer P."/>
            <person name="Jacob L."/>
            <person name="Luebke N.-C."/>
            <person name="Schulte-Berndt E."/>
            <person name="Hain C."/>
            <person name="Linder M."/>
            <person name="Schmidt P."/>
            <person name="Wollenschlaeger L."/>
            <person name="Luttermann T."/>
            <person name="Thieme E."/>
            <person name="Hassa J."/>
            <person name="Haak M."/>
            <person name="Wittchen M."/>
            <person name="Mentz A."/>
            <person name="Persicke M."/>
            <person name="Busche T."/>
            <person name="Ruckert C."/>
        </authorList>
    </citation>
    <scope>NUCLEOTIDE SEQUENCE [LARGE SCALE GENOMIC DNA]</scope>
    <source>
        <strain evidence="5 6">2039</strain>
    </source>
</reference>
<comment type="function">
    <text evidence="1">PPIases accelerate the folding of proteins. It catalyzes the cis-trans isomerization of proline imidic peptide bonds in oligopeptides.</text>
</comment>
<sequence>MSNNKERGEQSLEQLDKALKARDRKEKTGPLKTVVAAAAAIVVVVGGIWFAATQNGDEEEITAEETSTQQTTEAPEIEPLAMTRETPLAETVACTYEETGDAAREVSVPAGEDIPTTGTVTVNLSTNQGNIGMELDRSVSPCTVNAIEHLAENDYYDDTVCHRLTTSGIFVLQCGDPSGNGAGGPGFQFANEYPTDEADEETSAVIYPRGSIAMANAGPGTNGSQIFLNYQDSPLAPDYTYFGQISEEGLATLDAIAEKGVEGGAGDGAPVEEVRIEEASIA</sequence>
<dbReference type="EC" id="5.2.1.8" evidence="5"/>
<dbReference type="AlphaFoldDB" id="A0A6B8VWS9"/>
<gene>
    <name evidence="5" type="primary">cypB</name>
    <name evidence="5" type="ORF">COCCU_08030</name>
</gene>
<keyword evidence="5" id="KW-0413">Isomerase</keyword>
<dbReference type="PANTHER" id="PTHR45625">
    <property type="entry name" value="PEPTIDYL-PROLYL CIS-TRANS ISOMERASE-RELATED"/>
    <property type="match status" value="1"/>
</dbReference>
<dbReference type="SUPFAM" id="SSF50891">
    <property type="entry name" value="Cyclophilin-like"/>
    <property type="match status" value="1"/>
</dbReference>
<evidence type="ECO:0000259" key="4">
    <source>
        <dbReference type="PROSITE" id="PS50072"/>
    </source>
</evidence>
<keyword evidence="3" id="KW-1133">Transmembrane helix</keyword>
<dbReference type="GO" id="GO:0003755">
    <property type="term" value="F:peptidyl-prolyl cis-trans isomerase activity"/>
    <property type="evidence" value="ECO:0007669"/>
    <property type="project" value="UniProtKB-EC"/>
</dbReference>
<feature type="transmembrane region" description="Helical" evidence="3">
    <location>
        <begin position="34"/>
        <end position="52"/>
    </location>
</feature>
<protein>
    <submittedName>
        <fullName evidence="5">Peptidyl-prolyl cis-trans isomerase B</fullName>
        <ecNumber evidence="5">5.2.1.8</ecNumber>
    </submittedName>
</protein>
<name>A0A6B8VWS9_9CORY</name>
<feature type="region of interest" description="Disordered" evidence="2">
    <location>
        <begin position="56"/>
        <end position="78"/>
    </location>
</feature>
<dbReference type="InterPro" id="IPR044666">
    <property type="entry name" value="Cyclophilin_A-like"/>
</dbReference>
<evidence type="ECO:0000313" key="6">
    <source>
        <dbReference type="Proteomes" id="UP000424462"/>
    </source>
</evidence>
<dbReference type="Gene3D" id="2.40.100.10">
    <property type="entry name" value="Cyclophilin-like"/>
    <property type="match status" value="1"/>
</dbReference>